<dbReference type="PANTHER" id="PTHR33577">
    <property type="entry name" value="STERIGMATOCYSTIN BIOSYNTHESIS PEROXIDASE STCC-RELATED"/>
    <property type="match status" value="1"/>
</dbReference>
<dbReference type="PROSITE" id="PS51405">
    <property type="entry name" value="HEME_HALOPEROXIDASE"/>
    <property type="match status" value="1"/>
</dbReference>
<organism evidence="9 10">
    <name type="scientific">Mycena metata</name>
    <dbReference type="NCBI Taxonomy" id="1033252"/>
    <lineage>
        <taxon>Eukaryota</taxon>
        <taxon>Fungi</taxon>
        <taxon>Dikarya</taxon>
        <taxon>Basidiomycota</taxon>
        <taxon>Agaricomycotina</taxon>
        <taxon>Agaricomycetes</taxon>
        <taxon>Agaricomycetidae</taxon>
        <taxon>Agaricales</taxon>
        <taxon>Marasmiineae</taxon>
        <taxon>Mycenaceae</taxon>
        <taxon>Mycena</taxon>
    </lineage>
</organism>
<keyword evidence="5" id="KW-0560">Oxidoreductase</keyword>
<comment type="caution">
    <text evidence="9">The sequence shown here is derived from an EMBL/GenBank/DDBJ whole genome shotgun (WGS) entry which is preliminary data.</text>
</comment>
<dbReference type="GO" id="GO:0046872">
    <property type="term" value="F:metal ion binding"/>
    <property type="evidence" value="ECO:0007669"/>
    <property type="project" value="UniProtKB-KW"/>
</dbReference>
<comment type="cofactor">
    <cofactor evidence="1">
        <name>heme b</name>
        <dbReference type="ChEBI" id="CHEBI:60344"/>
    </cofactor>
</comment>
<dbReference type="GO" id="GO:0004601">
    <property type="term" value="F:peroxidase activity"/>
    <property type="evidence" value="ECO:0007669"/>
    <property type="project" value="UniProtKB-KW"/>
</dbReference>
<sequence>MTLTPLWSTRRPTHTSTTGAHKFVPAATSGLRGPCPGLNALANHNYIPHNGFVSILGAILVSLEVFGFGPDTGVVAGILSLYGANPPLLDISIGKSPGGLGGVLGIIFGKGSGLSGTHNQFESASSPTRCDLYEPGCADNYTPQGDRFAALINLLEQNPDPSANFDIIVQHRVNIFRHSVQNNPFFFYGPVQMLVSCITHTLIPALMSNHSAEYPNGYIDVDGLSSLYGMTRGVTVNFDTPATRGSQRDGSLGRATTPTLTSRVASPTYSGCGLNTLKRSSLEATPDNAESLLFGNNAACFAFQLAQILIPSILANLEAILADLLAHVAAVVGEQILALACPTLEAMKLESLNQYPGYRKSAGYGM</sequence>
<feature type="domain" description="Heme haloperoxidase family profile" evidence="8">
    <location>
        <begin position="19"/>
        <end position="262"/>
    </location>
</feature>
<evidence type="ECO:0000256" key="3">
    <source>
        <dbReference type="ARBA" id="ARBA00022617"/>
    </source>
</evidence>
<accession>A0AAD7MYK1</accession>
<name>A0AAD7MYK1_9AGAR</name>
<keyword evidence="2" id="KW-0575">Peroxidase</keyword>
<gene>
    <name evidence="9" type="ORF">B0H16DRAFT_120999</name>
</gene>
<dbReference type="Pfam" id="PF01328">
    <property type="entry name" value="Peroxidase_2"/>
    <property type="match status" value="1"/>
</dbReference>
<evidence type="ECO:0000256" key="7">
    <source>
        <dbReference type="ARBA" id="ARBA00025795"/>
    </source>
</evidence>
<evidence type="ECO:0000256" key="1">
    <source>
        <dbReference type="ARBA" id="ARBA00001970"/>
    </source>
</evidence>
<protein>
    <submittedName>
        <fullName evidence="9">Chloroperoxidase</fullName>
    </submittedName>
</protein>
<evidence type="ECO:0000259" key="8">
    <source>
        <dbReference type="PROSITE" id="PS51405"/>
    </source>
</evidence>
<dbReference type="AlphaFoldDB" id="A0AAD7MYK1"/>
<keyword evidence="6" id="KW-0408">Iron</keyword>
<keyword evidence="10" id="KW-1185">Reference proteome</keyword>
<dbReference type="SUPFAM" id="SSF47571">
    <property type="entry name" value="Cloroperoxidase"/>
    <property type="match status" value="1"/>
</dbReference>
<dbReference type="EMBL" id="JARKIB010000121">
    <property type="protein sequence ID" value="KAJ7736471.1"/>
    <property type="molecule type" value="Genomic_DNA"/>
</dbReference>
<evidence type="ECO:0000256" key="4">
    <source>
        <dbReference type="ARBA" id="ARBA00022723"/>
    </source>
</evidence>
<evidence type="ECO:0000313" key="9">
    <source>
        <dbReference type="EMBL" id="KAJ7736471.1"/>
    </source>
</evidence>
<dbReference type="InterPro" id="IPR000028">
    <property type="entry name" value="Chloroperoxidase"/>
</dbReference>
<reference evidence="9" key="1">
    <citation type="submission" date="2023-03" db="EMBL/GenBank/DDBJ databases">
        <title>Massive genome expansion in bonnet fungi (Mycena s.s.) driven by repeated elements and novel gene families across ecological guilds.</title>
        <authorList>
            <consortium name="Lawrence Berkeley National Laboratory"/>
            <person name="Harder C.B."/>
            <person name="Miyauchi S."/>
            <person name="Viragh M."/>
            <person name="Kuo A."/>
            <person name="Thoen E."/>
            <person name="Andreopoulos B."/>
            <person name="Lu D."/>
            <person name="Skrede I."/>
            <person name="Drula E."/>
            <person name="Henrissat B."/>
            <person name="Morin E."/>
            <person name="Kohler A."/>
            <person name="Barry K."/>
            <person name="LaButti K."/>
            <person name="Morin E."/>
            <person name="Salamov A."/>
            <person name="Lipzen A."/>
            <person name="Mereny Z."/>
            <person name="Hegedus B."/>
            <person name="Baldrian P."/>
            <person name="Stursova M."/>
            <person name="Weitz H."/>
            <person name="Taylor A."/>
            <person name="Grigoriev I.V."/>
            <person name="Nagy L.G."/>
            <person name="Martin F."/>
            <person name="Kauserud H."/>
        </authorList>
    </citation>
    <scope>NUCLEOTIDE SEQUENCE</scope>
    <source>
        <strain evidence="9">CBHHK182m</strain>
    </source>
</reference>
<evidence type="ECO:0000256" key="2">
    <source>
        <dbReference type="ARBA" id="ARBA00022559"/>
    </source>
</evidence>
<keyword evidence="4" id="KW-0479">Metal-binding</keyword>
<keyword evidence="3" id="KW-0349">Heme</keyword>
<dbReference type="Gene3D" id="1.10.489.10">
    <property type="entry name" value="Chloroperoxidase-like"/>
    <property type="match status" value="1"/>
</dbReference>
<dbReference type="PANTHER" id="PTHR33577:SF1">
    <property type="entry name" value="HEME HALOPEROXIDASE FAMILY PROFILE DOMAIN-CONTAINING PROTEIN"/>
    <property type="match status" value="1"/>
</dbReference>
<evidence type="ECO:0000256" key="5">
    <source>
        <dbReference type="ARBA" id="ARBA00023002"/>
    </source>
</evidence>
<comment type="similarity">
    <text evidence="7">Belongs to the chloroperoxidase family.</text>
</comment>
<evidence type="ECO:0000256" key="6">
    <source>
        <dbReference type="ARBA" id="ARBA00023004"/>
    </source>
</evidence>
<evidence type="ECO:0000313" key="10">
    <source>
        <dbReference type="Proteomes" id="UP001215598"/>
    </source>
</evidence>
<dbReference type="Proteomes" id="UP001215598">
    <property type="component" value="Unassembled WGS sequence"/>
</dbReference>
<proteinExistence type="inferred from homology"/>
<dbReference type="InterPro" id="IPR036851">
    <property type="entry name" value="Chloroperoxidase-like_sf"/>
</dbReference>